<comment type="caution">
    <text evidence="2">The sequence shown here is derived from an EMBL/GenBank/DDBJ whole genome shotgun (WGS) entry which is preliminary data.</text>
</comment>
<evidence type="ECO:0000313" key="3">
    <source>
        <dbReference type="Proteomes" id="UP001515480"/>
    </source>
</evidence>
<evidence type="ECO:0000256" key="1">
    <source>
        <dbReference type="SAM" id="SignalP"/>
    </source>
</evidence>
<dbReference type="Gene3D" id="3.40.50.1000">
    <property type="entry name" value="HAD superfamily/HAD-like"/>
    <property type="match status" value="1"/>
</dbReference>
<keyword evidence="3" id="KW-1185">Reference proteome</keyword>
<dbReference type="InterPro" id="IPR023214">
    <property type="entry name" value="HAD_sf"/>
</dbReference>
<proteinExistence type="predicted"/>
<dbReference type="GO" id="GO:0000287">
    <property type="term" value="F:magnesium ion binding"/>
    <property type="evidence" value="ECO:0007669"/>
    <property type="project" value="TreeGrafter"/>
</dbReference>
<dbReference type="PROSITE" id="PS01229">
    <property type="entry name" value="COF_2"/>
    <property type="match status" value="1"/>
</dbReference>
<dbReference type="SFLD" id="SFLDS00003">
    <property type="entry name" value="Haloacid_Dehalogenase"/>
    <property type="match status" value="1"/>
</dbReference>
<dbReference type="PANTHER" id="PTHR10000">
    <property type="entry name" value="PHOSPHOSERINE PHOSPHATASE"/>
    <property type="match status" value="1"/>
</dbReference>
<dbReference type="InterPro" id="IPR036412">
    <property type="entry name" value="HAD-like_sf"/>
</dbReference>
<protein>
    <submittedName>
        <fullName evidence="2">Uncharacterized protein</fullName>
    </submittedName>
</protein>
<feature type="chain" id="PRO_5044217576" evidence="1">
    <location>
        <begin position="23"/>
        <end position="286"/>
    </location>
</feature>
<evidence type="ECO:0000313" key="2">
    <source>
        <dbReference type="EMBL" id="KAL1526705.1"/>
    </source>
</evidence>
<dbReference type="Gene3D" id="3.30.1240.10">
    <property type="match status" value="1"/>
</dbReference>
<dbReference type="PANTHER" id="PTHR10000:SF8">
    <property type="entry name" value="HAD SUPERFAMILY HYDROLASE-LIKE, TYPE 3"/>
    <property type="match status" value="1"/>
</dbReference>
<dbReference type="GO" id="GO:0016791">
    <property type="term" value="F:phosphatase activity"/>
    <property type="evidence" value="ECO:0007669"/>
    <property type="project" value="UniProtKB-ARBA"/>
</dbReference>
<dbReference type="SFLD" id="SFLDG01140">
    <property type="entry name" value="C2.B:_Phosphomannomutase_and_P"/>
    <property type="match status" value="1"/>
</dbReference>
<dbReference type="EMBL" id="JBGBPQ010000003">
    <property type="protein sequence ID" value="KAL1526705.1"/>
    <property type="molecule type" value="Genomic_DNA"/>
</dbReference>
<keyword evidence="1" id="KW-0732">Signal</keyword>
<name>A0AB34K1B6_PRYPA</name>
<organism evidence="2 3">
    <name type="scientific">Prymnesium parvum</name>
    <name type="common">Toxic golden alga</name>
    <dbReference type="NCBI Taxonomy" id="97485"/>
    <lineage>
        <taxon>Eukaryota</taxon>
        <taxon>Haptista</taxon>
        <taxon>Haptophyta</taxon>
        <taxon>Prymnesiophyceae</taxon>
        <taxon>Prymnesiales</taxon>
        <taxon>Prymnesiaceae</taxon>
        <taxon>Prymnesium</taxon>
    </lineage>
</organism>
<dbReference type="Pfam" id="PF08282">
    <property type="entry name" value="Hydrolase_3"/>
    <property type="match status" value="1"/>
</dbReference>
<dbReference type="SUPFAM" id="SSF56784">
    <property type="entry name" value="HAD-like"/>
    <property type="match status" value="1"/>
</dbReference>
<dbReference type="GO" id="GO:0005829">
    <property type="term" value="C:cytosol"/>
    <property type="evidence" value="ECO:0007669"/>
    <property type="project" value="TreeGrafter"/>
</dbReference>
<sequence length="286" mass="29720">MVFMLLLPHLASCVLLPRVLFADCDGTMLGPDHRLSDRTRNTLQRLARAGVAVVPATGRAAAGPWTAHVLTEPSLKGGVPGIFMNGGMIVDSAGGVSSTLLPAEVAAATLAFARGEGVTTAFYCGKEVLVETPNELTAKLAAVGDAPHRTIEDLSSAVESVGKVLLLFDETKLDGETLRHSLERAVAATADITQALSWGLEVVPSGVNKATAARLLLDAWGISSEDAMAIGDGVNDVELLSFVGYGIAMGNGAKQAKLVAQYVAPSNSDEGFSIAMEELILAHLES</sequence>
<dbReference type="InterPro" id="IPR006379">
    <property type="entry name" value="HAD-SF_hydro_IIB"/>
</dbReference>
<dbReference type="NCBIfam" id="TIGR01484">
    <property type="entry name" value="HAD-SF-IIB"/>
    <property type="match status" value="1"/>
</dbReference>
<dbReference type="Proteomes" id="UP001515480">
    <property type="component" value="Unassembled WGS sequence"/>
</dbReference>
<dbReference type="InterPro" id="IPR000150">
    <property type="entry name" value="Cof"/>
</dbReference>
<feature type="signal peptide" evidence="1">
    <location>
        <begin position="1"/>
        <end position="22"/>
    </location>
</feature>
<dbReference type="AlphaFoldDB" id="A0AB34K1B6"/>
<accession>A0AB34K1B6</accession>
<gene>
    <name evidence="2" type="ORF">AB1Y20_015405</name>
</gene>
<reference evidence="2 3" key="1">
    <citation type="journal article" date="2024" name="Science">
        <title>Giant polyketide synthase enzymes in the biosynthesis of giant marine polyether toxins.</title>
        <authorList>
            <person name="Fallon T.R."/>
            <person name="Shende V.V."/>
            <person name="Wierzbicki I.H."/>
            <person name="Pendleton A.L."/>
            <person name="Watervoot N.F."/>
            <person name="Auber R.P."/>
            <person name="Gonzalez D.J."/>
            <person name="Wisecaver J.H."/>
            <person name="Moore B.S."/>
        </authorList>
    </citation>
    <scope>NUCLEOTIDE SEQUENCE [LARGE SCALE GENOMIC DNA]</scope>
    <source>
        <strain evidence="2 3">12B1</strain>
    </source>
</reference>
<dbReference type="NCBIfam" id="TIGR00099">
    <property type="entry name" value="Cof-subfamily"/>
    <property type="match status" value="1"/>
</dbReference>